<dbReference type="OrthoDB" id="673795at2759"/>
<feature type="region of interest" description="Disordered" evidence="5">
    <location>
        <begin position="1"/>
        <end position="48"/>
    </location>
</feature>
<feature type="region of interest" description="Disordered" evidence="5">
    <location>
        <begin position="937"/>
        <end position="1163"/>
    </location>
</feature>
<sequence>MLTPQKKMFSGWSLTPRRENQKTPVGNSNSSLRIADGYENGGAEAGNESDVEDLAAKVAKLENELFEYQYNMGLLLIEKKELGSKYEDLQQALAESKEALKREQTAHLIAVADLEKREENLRKALGVEKQCVLDLEKALREMRSEYAEIKFTADSKLAEANALAASIEEKSLEVEGKLRAADAKFAEASRKSSETDRKLQDLEVRESALRRERLSFNSEKDAHETGLSKQREDLLEWERKLQEGEERLCEARRILNQREERVNEIDRSFKQKESELEEAQKKIDKANMDLKKKDEDTSQRLANLIVKEKEADLMKQRLETKEKELLLREKQLDEREKNEIQKLLDEHKAQMDKKQQELELEMDQKRRSLEEELKNKVMELEKRETELNHMEEKITKREQALEKKLEKCKEKENDLESKSKLLKEKEKCIKDEKKQVEKEKKQMLIDRAELEKLKEELVQIRAANEEELHKIQQKKEALQLTEEERSEHSRLKSELKRELDQCRSQKEAVLKEAAELKQERMSFEKEWEVLDEKRAEVERELKKIEEEKEKWEKWRHSEEERLKNESLAAQKKIESELEALRLEKESFAAFMEHEKSLLSEKEQTERRQMLDALEQRRRDLEIEMRKKFEEKEKNLFEREKLFEEKKESEQNNINYLKEVAERGMLEMKEERQRVVKQAEEVSANRKELEVRRLEIQKDIDELVVLSSKLKDQREELVKEREQFIAFVERLKICEQCGEMTREFMLSDLQYLRDMEKREILPLPKLAEDYMRRSVKESLNPSGQRNAETSPVPGNMETPRSGKSVSWLMRKCAEKILKLSPIKVEQAAIKHHPGEVGQVDKDANVEPASDRCGVAEEVQELLNRVVSDSFDVQRAQTDDSARELEGCQDPSVGGWGDTHGGKEPVAAQHSDLNDQSRRRVNRTCSVKAVVEEAKNIIGDSAEQDNIEPSKGDAEDSTRMVDEGREASSIADKDNRGKGRKRGRLHASQTTASEHDDGESEGRSDSIVAGGPRTRRRKVAAAAQGPVEKRYNLRTSRNVARPAAAKTSRRMKSVVDGGREALGGSSIPVPSHSAAVASDDGGSVNLMQAEAEEDGREPEYSTPIPKKAIARTVLSEEVNGTPDRNGSQVDHSVGEDDDGDEEEDEEVEHPGEASIGKKLWKFLTT</sequence>
<evidence type="ECO:0000256" key="4">
    <source>
        <dbReference type="ARBA" id="ARBA00024208"/>
    </source>
</evidence>
<dbReference type="GO" id="GO:0006997">
    <property type="term" value="P:nucleus organization"/>
    <property type="evidence" value="ECO:0007669"/>
    <property type="project" value="InterPro"/>
</dbReference>
<reference evidence="6" key="1">
    <citation type="submission" date="2022-04" db="EMBL/GenBank/DDBJ databases">
        <title>Carnegiea gigantea Genome sequencing and assembly v2.</title>
        <authorList>
            <person name="Copetti D."/>
            <person name="Sanderson M.J."/>
            <person name="Burquez A."/>
            <person name="Wojciechowski M.F."/>
        </authorList>
    </citation>
    <scope>NUCLEOTIDE SEQUENCE</scope>
    <source>
        <strain evidence="6">SGP5-SGP5p</strain>
        <tissue evidence="6">Aerial part</tissue>
    </source>
</reference>
<evidence type="ECO:0000256" key="1">
    <source>
        <dbReference type="ARBA" id="ARBA00023054"/>
    </source>
</evidence>
<feature type="compositionally biased region" description="Polar residues" evidence="5">
    <location>
        <begin position="776"/>
        <end position="788"/>
    </location>
</feature>
<feature type="region of interest" description="Disordered" evidence="5">
    <location>
        <begin position="775"/>
        <end position="802"/>
    </location>
</feature>
<evidence type="ECO:0000256" key="2">
    <source>
        <dbReference type="ARBA" id="ARBA00023242"/>
    </source>
</evidence>
<protein>
    <recommendedName>
        <fullName evidence="8">Nuclear matrix constituent protein 1-like protein</fullName>
    </recommendedName>
</protein>
<evidence type="ECO:0000313" key="6">
    <source>
        <dbReference type="EMBL" id="KAJ8422739.1"/>
    </source>
</evidence>
<dbReference type="InterPro" id="IPR040418">
    <property type="entry name" value="CRWN"/>
</dbReference>
<evidence type="ECO:0000256" key="3">
    <source>
        <dbReference type="ARBA" id="ARBA00024186"/>
    </source>
</evidence>
<evidence type="ECO:0008006" key="8">
    <source>
        <dbReference type="Google" id="ProtNLM"/>
    </source>
</evidence>
<dbReference type="PANTHER" id="PTHR31908">
    <property type="entry name" value="PROTEIN CROWDED NUCLEI 4"/>
    <property type="match status" value="1"/>
</dbReference>
<keyword evidence="2" id="KW-0539">Nucleus</keyword>
<accession>A0A9Q1GP59</accession>
<dbReference type="PANTHER" id="PTHR31908:SF11">
    <property type="entry name" value="PROTEIN CROWDED NUCLEI 1"/>
    <property type="match status" value="1"/>
</dbReference>
<comment type="subcellular location">
    <subcellularLocation>
        <location evidence="3">Nucleus lamina</location>
    </subcellularLocation>
</comment>
<feature type="compositionally biased region" description="Basic and acidic residues" evidence="5">
    <location>
        <begin position="946"/>
        <end position="975"/>
    </location>
</feature>
<feature type="region of interest" description="Disordered" evidence="5">
    <location>
        <begin position="476"/>
        <end position="496"/>
    </location>
</feature>
<dbReference type="AlphaFoldDB" id="A0A9Q1GP59"/>
<keyword evidence="7" id="KW-1185">Reference proteome</keyword>
<organism evidence="6 7">
    <name type="scientific">Carnegiea gigantea</name>
    <dbReference type="NCBI Taxonomy" id="171969"/>
    <lineage>
        <taxon>Eukaryota</taxon>
        <taxon>Viridiplantae</taxon>
        <taxon>Streptophyta</taxon>
        <taxon>Embryophyta</taxon>
        <taxon>Tracheophyta</taxon>
        <taxon>Spermatophyta</taxon>
        <taxon>Magnoliopsida</taxon>
        <taxon>eudicotyledons</taxon>
        <taxon>Gunneridae</taxon>
        <taxon>Pentapetalae</taxon>
        <taxon>Caryophyllales</taxon>
        <taxon>Cactineae</taxon>
        <taxon>Cactaceae</taxon>
        <taxon>Cactoideae</taxon>
        <taxon>Echinocereeae</taxon>
        <taxon>Carnegiea</taxon>
    </lineage>
</organism>
<comment type="similarity">
    <text evidence="4">Belongs to the CRWN family.</text>
</comment>
<evidence type="ECO:0000256" key="5">
    <source>
        <dbReference type="SAM" id="MobiDB-lite"/>
    </source>
</evidence>
<comment type="caution">
    <text evidence="6">The sequence shown here is derived from an EMBL/GenBank/DDBJ whole genome shotgun (WGS) entry which is preliminary data.</text>
</comment>
<gene>
    <name evidence="6" type="ORF">Cgig2_015547</name>
</gene>
<proteinExistence type="inferred from homology"/>
<name>A0A9Q1GP59_9CARY</name>
<feature type="compositionally biased region" description="Polar residues" evidence="5">
    <location>
        <begin position="22"/>
        <end position="32"/>
    </location>
</feature>
<keyword evidence="1" id="KW-0175">Coiled coil</keyword>
<feature type="compositionally biased region" description="Acidic residues" evidence="5">
    <location>
        <begin position="1133"/>
        <end position="1145"/>
    </location>
</feature>
<feature type="region of interest" description="Disordered" evidence="5">
    <location>
        <begin position="874"/>
        <end position="918"/>
    </location>
</feature>
<dbReference type="GO" id="GO:0005652">
    <property type="term" value="C:nuclear lamina"/>
    <property type="evidence" value="ECO:0007669"/>
    <property type="project" value="UniProtKB-SubCell"/>
</dbReference>
<dbReference type="Proteomes" id="UP001153076">
    <property type="component" value="Unassembled WGS sequence"/>
</dbReference>
<evidence type="ECO:0000313" key="7">
    <source>
        <dbReference type="Proteomes" id="UP001153076"/>
    </source>
</evidence>
<dbReference type="EMBL" id="JAKOGI010002162">
    <property type="protein sequence ID" value="KAJ8422739.1"/>
    <property type="molecule type" value="Genomic_DNA"/>
</dbReference>
<feature type="compositionally biased region" description="Basic and acidic residues" evidence="5">
    <location>
        <begin position="875"/>
        <end position="884"/>
    </location>
</feature>